<proteinExistence type="predicted"/>
<dbReference type="OrthoDB" id="122770at2759"/>
<sequence>MFISWLVGYSFHPVRVLAGANKPAFYIGIHQYEQRESAKAFARLVNTPVLIGCVGAVDG</sequence>
<accession>A0A225VN54</accession>
<evidence type="ECO:0000313" key="2">
    <source>
        <dbReference type="Proteomes" id="UP000198211"/>
    </source>
</evidence>
<comment type="caution">
    <text evidence="1">The sequence shown here is derived from an EMBL/GenBank/DDBJ whole genome shotgun (WGS) entry which is preliminary data.</text>
</comment>
<dbReference type="EMBL" id="NBNE01003746">
    <property type="protein sequence ID" value="OWZ06946.1"/>
    <property type="molecule type" value="Genomic_DNA"/>
</dbReference>
<organism evidence="1 2">
    <name type="scientific">Phytophthora megakarya</name>
    <dbReference type="NCBI Taxonomy" id="4795"/>
    <lineage>
        <taxon>Eukaryota</taxon>
        <taxon>Sar</taxon>
        <taxon>Stramenopiles</taxon>
        <taxon>Oomycota</taxon>
        <taxon>Peronosporomycetes</taxon>
        <taxon>Peronosporales</taxon>
        <taxon>Peronosporaceae</taxon>
        <taxon>Phytophthora</taxon>
    </lineage>
</organism>
<name>A0A225VN54_9STRA</name>
<gene>
    <name evidence="1" type="ORF">PHMEG_00020726</name>
</gene>
<reference evidence="2" key="1">
    <citation type="submission" date="2017-03" db="EMBL/GenBank/DDBJ databases">
        <title>Phytopthora megakarya and P. palmivora, two closely related causual agents of cacao black pod achieved similar genome size and gene model numbers by different mechanisms.</title>
        <authorList>
            <person name="Ali S."/>
            <person name="Shao J."/>
            <person name="Larry D.J."/>
            <person name="Kronmiller B."/>
            <person name="Shen D."/>
            <person name="Strem M.D."/>
            <person name="Melnick R.L."/>
            <person name="Guiltinan M.J."/>
            <person name="Tyler B.M."/>
            <person name="Meinhardt L.W."/>
            <person name="Bailey B.A."/>
        </authorList>
    </citation>
    <scope>NUCLEOTIDE SEQUENCE [LARGE SCALE GENOMIC DNA]</scope>
    <source>
        <strain evidence="2">zdho120</strain>
    </source>
</reference>
<protein>
    <submittedName>
        <fullName evidence="1">Uncharacterized protein</fullName>
    </submittedName>
</protein>
<dbReference type="AlphaFoldDB" id="A0A225VN54"/>
<evidence type="ECO:0000313" key="1">
    <source>
        <dbReference type="EMBL" id="OWZ06946.1"/>
    </source>
</evidence>
<dbReference type="Proteomes" id="UP000198211">
    <property type="component" value="Unassembled WGS sequence"/>
</dbReference>
<keyword evidence="2" id="KW-1185">Reference proteome</keyword>